<keyword evidence="4" id="KW-1185">Reference proteome</keyword>
<evidence type="ECO:0000256" key="1">
    <source>
        <dbReference type="SAM" id="MobiDB-lite"/>
    </source>
</evidence>
<accession>A0A9P9EPM5</accession>
<evidence type="ECO:0000313" key="3">
    <source>
        <dbReference type="EMBL" id="KAH7141322.1"/>
    </source>
</evidence>
<dbReference type="OrthoDB" id="5409186at2759"/>
<reference evidence="3" key="1">
    <citation type="journal article" date="2021" name="Nat. Commun.">
        <title>Genetic determinants of endophytism in the Arabidopsis root mycobiome.</title>
        <authorList>
            <person name="Mesny F."/>
            <person name="Miyauchi S."/>
            <person name="Thiergart T."/>
            <person name="Pickel B."/>
            <person name="Atanasova L."/>
            <person name="Karlsson M."/>
            <person name="Huettel B."/>
            <person name="Barry K.W."/>
            <person name="Haridas S."/>
            <person name="Chen C."/>
            <person name="Bauer D."/>
            <person name="Andreopoulos W."/>
            <person name="Pangilinan J."/>
            <person name="LaButti K."/>
            <person name="Riley R."/>
            <person name="Lipzen A."/>
            <person name="Clum A."/>
            <person name="Drula E."/>
            <person name="Henrissat B."/>
            <person name="Kohler A."/>
            <person name="Grigoriev I.V."/>
            <person name="Martin F.M."/>
            <person name="Hacquard S."/>
        </authorList>
    </citation>
    <scope>NUCLEOTIDE SEQUENCE</scope>
    <source>
        <strain evidence="3">MPI-CAGE-AT-0021</strain>
    </source>
</reference>
<name>A0A9P9EPM5_9HYPO</name>
<dbReference type="AlphaFoldDB" id="A0A9P9EPM5"/>
<dbReference type="EMBL" id="JAGMUU010000012">
    <property type="protein sequence ID" value="KAH7141322.1"/>
    <property type="molecule type" value="Genomic_DNA"/>
</dbReference>
<comment type="caution">
    <text evidence="3">The sequence shown here is derived from an EMBL/GenBank/DDBJ whole genome shotgun (WGS) entry which is preliminary data.</text>
</comment>
<protein>
    <submittedName>
        <fullName evidence="3">Prp 4</fullName>
    </submittedName>
</protein>
<keyword evidence="2" id="KW-0732">Signal</keyword>
<feature type="chain" id="PRO_5040384329" evidence="2">
    <location>
        <begin position="16"/>
        <end position="238"/>
    </location>
</feature>
<proteinExistence type="predicted"/>
<organism evidence="3 4">
    <name type="scientific">Dactylonectria estremocensis</name>
    <dbReference type="NCBI Taxonomy" id="1079267"/>
    <lineage>
        <taxon>Eukaryota</taxon>
        <taxon>Fungi</taxon>
        <taxon>Dikarya</taxon>
        <taxon>Ascomycota</taxon>
        <taxon>Pezizomycotina</taxon>
        <taxon>Sordariomycetes</taxon>
        <taxon>Hypocreomycetidae</taxon>
        <taxon>Hypocreales</taxon>
        <taxon>Nectriaceae</taxon>
        <taxon>Dactylonectria</taxon>
    </lineage>
</organism>
<dbReference type="Proteomes" id="UP000717696">
    <property type="component" value="Unassembled WGS sequence"/>
</dbReference>
<gene>
    <name evidence="3" type="ORF">B0J13DRAFT_57127</name>
</gene>
<feature type="signal peptide" evidence="2">
    <location>
        <begin position="1"/>
        <end position="15"/>
    </location>
</feature>
<feature type="region of interest" description="Disordered" evidence="1">
    <location>
        <begin position="156"/>
        <end position="218"/>
    </location>
</feature>
<evidence type="ECO:0000313" key="4">
    <source>
        <dbReference type="Proteomes" id="UP000717696"/>
    </source>
</evidence>
<feature type="compositionally biased region" description="Low complexity" evidence="1">
    <location>
        <begin position="156"/>
        <end position="215"/>
    </location>
</feature>
<evidence type="ECO:0000256" key="2">
    <source>
        <dbReference type="SAM" id="SignalP"/>
    </source>
</evidence>
<sequence length="238" mass="25136">MRLFTALSFAGVACASTARLQGHHWSPGLGGLAERQIVFCDAILPPYTCERSCGEGYTECVEFPNCYNPGRGEVCCSTGQYCDAGEYCTDLYCCPEGISLEECGGTYTLSILPDPVVSTVIAETSVVVETTFEETISVEPTTWVETATWVETTTLIETTTSDEPTSEESTSTPEPTTETSVTDVSTSTSTTEVEPTTTAAENNTPTSSVVTVPTNAAGQKGYDPAVILGCIGAAIFAF</sequence>